<dbReference type="PANTHER" id="PTHR34219">
    <property type="entry name" value="IRON-REGULATED INNER MEMBRANE PROTEIN-RELATED"/>
    <property type="match status" value="1"/>
</dbReference>
<dbReference type="AlphaFoldDB" id="A0A7Y9LNV4"/>
<keyword evidence="1" id="KW-1133">Transmembrane helix</keyword>
<keyword evidence="3" id="KW-1185">Reference proteome</keyword>
<gene>
    <name evidence="2" type="ORF">FHW18_004419</name>
</gene>
<feature type="transmembrane region" description="Helical" evidence="1">
    <location>
        <begin position="231"/>
        <end position="249"/>
    </location>
</feature>
<dbReference type="RefSeq" id="WP_179589118.1">
    <property type="nucleotide sequence ID" value="NZ_JACBYR010000002.1"/>
</dbReference>
<organism evidence="2 3">
    <name type="scientific">Pigmentiphaga litoralis</name>
    <dbReference type="NCBI Taxonomy" id="516702"/>
    <lineage>
        <taxon>Bacteria</taxon>
        <taxon>Pseudomonadati</taxon>
        <taxon>Pseudomonadota</taxon>
        <taxon>Betaproteobacteria</taxon>
        <taxon>Burkholderiales</taxon>
        <taxon>Alcaligenaceae</taxon>
        <taxon>Pigmentiphaga</taxon>
    </lineage>
</organism>
<dbReference type="EMBL" id="JACBYR010000002">
    <property type="protein sequence ID" value="NYE85112.1"/>
    <property type="molecule type" value="Genomic_DNA"/>
</dbReference>
<comment type="caution">
    <text evidence="2">The sequence shown here is derived from an EMBL/GenBank/DDBJ whole genome shotgun (WGS) entry which is preliminary data.</text>
</comment>
<name>A0A7Y9LNV4_9BURK</name>
<feature type="transmembrane region" description="Helical" evidence="1">
    <location>
        <begin position="166"/>
        <end position="188"/>
    </location>
</feature>
<keyword evidence="1" id="KW-0812">Transmembrane</keyword>
<dbReference type="Pfam" id="PF03929">
    <property type="entry name" value="PepSY_TM"/>
    <property type="match status" value="1"/>
</dbReference>
<evidence type="ECO:0000313" key="2">
    <source>
        <dbReference type="EMBL" id="NYE85112.1"/>
    </source>
</evidence>
<sequence length="440" mass="48822">MPVRPIPVGRRWPVDRQMFVVAHRWVGLVLAGFLLLAGVTGALLVWNDALDEAISPALFRVTPPSAEAVPMDPVDLVERVQARYPQAQVRYAPLRVEAGRTLVVYLAANTEAAQQNAVDLPNDQIFVDPYRGVVVGERKWGDIGQGWKNLMPFIYRLHFSLALDTIGSYVFGVIALLWTLDCFVGAYLTFPAALKKKRADSKPWRRRWWPSWKVRWDGGAYKVTFDLHRAGGLWVWAMLFVLAWSSVAFDLSEVYDPVMKTVLAHQPEGVTPQGASAAQAAPLMNWRHAHEMGRRLMAEQASLQVPPVVVINEEALGYDASARTYRYVVRSDRDIRDHRGATSLTFDAGGLAHLWLPTGAAAGDTVRTWLTSLHMAAVWGLPFDVFVTVMGLLVAMLSVTGVVIWWKKWRGRRAQAARLVGVAPLAAAKATRAATRGQVA</sequence>
<evidence type="ECO:0000313" key="3">
    <source>
        <dbReference type="Proteomes" id="UP000542125"/>
    </source>
</evidence>
<keyword evidence="1" id="KW-0472">Membrane</keyword>
<dbReference type="InterPro" id="IPR005625">
    <property type="entry name" value="PepSY-ass_TM"/>
</dbReference>
<accession>A0A7Y9LNV4</accession>
<feature type="transmembrane region" description="Helical" evidence="1">
    <location>
        <begin position="21"/>
        <end position="46"/>
    </location>
</feature>
<dbReference type="PANTHER" id="PTHR34219:SF5">
    <property type="entry name" value="BLR4505 PROTEIN"/>
    <property type="match status" value="1"/>
</dbReference>
<reference evidence="2 3" key="1">
    <citation type="submission" date="2020-07" db="EMBL/GenBank/DDBJ databases">
        <title>Genomic Encyclopedia of Type Strains, Phase IV (KMG-V): Genome sequencing to study the core and pangenomes of soil and plant-associated prokaryotes.</title>
        <authorList>
            <person name="Whitman W."/>
        </authorList>
    </citation>
    <scope>NUCLEOTIDE SEQUENCE [LARGE SCALE GENOMIC DNA]</scope>
    <source>
        <strain evidence="2 3">SAS40</strain>
    </source>
</reference>
<proteinExistence type="predicted"/>
<dbReference type="Proteomes" id="UP000542125">
    <property type="component" value="Unassembled WGS sequence"/>
</dbReference>
<feature type="transmembrane region" description="Helical" evidence="1">
    <location>
        <begin position="385"/>
        <end position="406"/>
    </location>
</feature>
<evidence type="ECO:0000256" key="1">
    <source>
        <dbReference type="SAM" id="Phobius"/>
    </source>
</evidence>
<protein>
    <submittedName>
        <fullName evidence="2">Putative iron-regulated membrane protein</fullName>
    </submittedName>
</protein>